<evidence type="ECO:0000313" key="3">
    <source>
        <dbReference type="EMBL" id="MBO8466496.1"/>
    </source>
</evidence>
<proteinExistence type="predicted"/>
<dbReference type="InterPro" id="IPR019223">
    <property type="entry name" value="DUF2147"/>
</dbReference>
<dbReference type="Gene3D" id="2.40.128.520">
    <property type="match status" value="1"/>
</dbReference>
<evidence type="ECO:0000313" key="4">
    <source>
        <dbReference type="Proteomes" id="UP000823660"/>
    </source>
</evidence>
<feature type="domain" description="DUF2147" evidence="2">
    <location>
        <begin position="34"/>
        <end position="151"/>
    </location>
</feature>
<reference evidence="3" key="1">
    <citation type="submission" date="2020-10" db="EMBL/GenBank/DDBJ databases">
        <authorList>
            <person name="Gilroy R."/>
        </authorList>
    </citation>
    <scope>NUCLEOTIDE SEQUENCE</scope>
    <source>
        <strain evidence="3">B1-15692</strain>
    </source>
</reference>
<dbReference type="Pfam" id="PF09917">
    <property type="entry name" value="DUF2147"/>
    <property type="match status" value="1"/>
</dbReference>
<sequence length="154" mass="17106">MKRTLAILTAALCAVFLAAAQDSGLNASAENITGTYYVSHEGENSKVRIFRDTDGTFTAQVIWVENSLDGNGNIRLDEKNPDKSLRNTPCDRIILIEKLEYNPGKKRWDNGKIYDPTRGIRANATCSFDSPSILRVRGSLMGFGETVFWEKTGK</sequence>
<reference evidence="3" key="2">
    <citation type="journal article" date="2021" name="PeerJ">
        <title>Extensive microbial diversity within the chicken gut microbiome revealed by metagenomics and culture.</title>
        <authorList>
            <person name="Gilroy R."/>
            <person name="Ravi A."/>
            <person name="Getino M."/>
            <person name="Pursley I."/>
            <person name="Horton D.L."/>
            <person name="Alikhan N.F."/>
            <person name="Baker D."/>
            <person name="Gharbi K."/>
            <person name="Hall N."/>
            <person name="Watson M."/>
            <person name="Adriaenssens E.M."/>
            <person name="Foster-Nyarko E."/>
            <person name="Jarju S."/>
            <person name="Secka A."/>
            <person name="Antonio M."/>
            <person name="Oren A."/>
            <person name="Chaudhuri R.R."/>
            <person name="La Ragione R."/>
            <person name="Hildebrand F."/>
            <person name="Pallen M.J."/>
        </authorList>
    </citation>
    <scope>NUCLEOTIDE SEQUENCE</scope>
    <source>
        <strain evidence="3">B1-15692</strain>
    </source>
</reference>
<protein>
    <submittedName>
        <fullName evidence="3">DUF2147 domain-containing protein</fullName>
    </submittedName>
</protein>
<dbReference type="EMBL" id="JADIMH010000011">
    <property type="protein sequence ID" value="MBO8466496.1"/>
    <property type="molecule type" value="Genomic_DNA"/>
</dbReference>
<gene>
    <name evidence="3" type="ORF">IAB99_01865</name>
</gene>
<feature type="chain" id="PRO_5038825671" evidence="1">
    <location>
        <begin position="21"/>
        <end position="154"/>
    </location>
</feature>
<evidence type="ECO:0000259" key="2">
    <source>
        <dbReference type="Pfam" id="PF09917"/>
    </source>
</evidence>
<comment type="caution">
    <text evidence="3">The sequence shown here is derived from an EMBL/GenBank/DDBJ whole genome shotgun (WGS) entry which is preliminary data.</text>
</comment>
<evidence type="ECO:0000256" key="1">
    <source>
        <dbReference type="SAM" id="SignalP"/>
    </source>
</evidence>
<dbReference type="Proteomes" id="UP000823660">
    <property type="component" value="Unassembled WGS sequence"/>
</dbReference>
<accession>A0A9D9I7Q6</accession>
<name>A0A9D9I7Q6_9BACT</name>
<keyword evidence="1" id="KW-0732">Signal</keyword>
<feature type="signal peptide" evidence="1">
    <location>
        <begin position="1"/>
        <end position="20"/>
    </location>
</feature>
<dbReference type="AlphaFoldDB" id="A0A9D9I7Q6"/>
<organism evidence="3 4">
    <name type="scientific">Candidatus Cryptobacteroides faecipullorum</name>
    <dbReference type="NCBI Taxonomy" id="2840764"/>
    <lineage>
        <taxon>Bacteria</taxon>
        <taxon>Pseudomonadati</taxon>
        <taxon>Bacteroidota</taxon>
        <taxon>Bacteroidia</taxon>
        <taxon>Bacteroidales</taxon>
        <taxon>Candidatus Cryptobacteroides</taxon>
    </lineage>
</organism>